<comment type="similarity">
    <text evidence="8">Belongs to the methyltransferase superfamily.</text>
</comment>
<dbReference type="CDD" id="cd02440">
    <property type="entry name" value="AdoMet_MTases"/>
    <property type="match status" value="1"/>
</dbReference>
<dbReference type="HAMAP" id="MF_00835">
    <property type="entry name" value="BioC"/>
    <property type="match status" value="1"/>
</dbReference>
<keyword evidence="7 8" id="KW-0093">Biotin biosynthesis</keyword>
<evidence type="ECO:0000313" key="10">
    <source>
        <dbReference type="EMBL" id="RJT15782.1"/>
    </source>
</evidence>
<protein>
    <recommendedName>
        <fullName evidence="3 8">Malonyl-[acyl-carrier protein] O-methyltransferase</fullName>
        <shortName evidence="8">Malonyl-ACP O-methyltransferase</shortName>
        <ecNumber evidence="3 8">2.1.1.197</ecNumber>
    </recommendedName>
    <alternativeName>
        <fullName evidence="8">Biotin synthesis protein BioC</fullName>
    </alternativeName>
</protein>
<keyword evidence="4 8" id="KW-0489">Methyltransferase</keyword>
<keyword evidence="11" id="KW-1185">Reference proteome</keyword>
<dbReference type="EC" id="2.1.1.197" evidence="3 8"/>
<dbReference type="InterPro" id="IPR011814">
    <property type="entry name" value="BioC"/>
</dbReference>
<evidence type="ECO:0000259" key="9">
    <source>
        <dbReference type="Pfam" id="PF08241"/>
    </source>
</evidence>
<comment type="pathway">
    <text evidence="2 8">Cofactor biosynthesis; biotin biosynthesis.</text>
</comment>
<dbReference type="Pfam" id="PF08241">
    <property type="entry name" value="Methyltransf_11"/>
    <property type="match status" value="1"/>
</dbReference>
<dbReference type="GO" id="GO:0102130">
    <property type="term" value="F:malonyl-CoA methyltransferase activity"/>
    <property type="evidence" value="ECO:0007669"/>
    <property type="project" value="UniProtKB-EC"/>
</dbReference>
<proteinExistence type="inferred from homology"/>
<accession>A0ABX9P6J8</accession>
<organism evidence="10 11">
    <name type="scientific">Rahnella inusitata</name>
    <dbReference type="NCBI Taxonomy" id="58169"/>
    <lineage>
        <taxon>Bacteria</taxon>
        <taxon>Pseudomonadati</taxon>
        <taxon>Pseudomonadota</taxon>
        <taxon>Gammaproteobacteria</taxon>
        <taxon>Enterobacterales</taxon>
        <taxon>Yersiniaceae</taxon>
        <taxon>Rahnella</taxon>
    </lineage>
</organism>
<evidence type="ECO:0000256" key="4">
    <source>
        <dbReference type="ARBA" id="ARBA00022603"/>
    </source>
</evidence>
<dbReference type="RefSeq" id="WP_112166961.1">
    <property type="nucleotide sequence ID" value="NZ_CBCPIW010000001.1"/>
</dbReference>
<comment type="catalytic activity">
    <reaction evidence="1 8">
        <text>malonyl-[ACP] + S-adenosyl-L-methionine = malonyl-[ACP] methyl ester + S-adenosyl-L-homocysteine</text>
        <dbReference type="Rhea" id="RHEA:17105"/>
        <dbReference type="Rhea" id="RHEA-COMP:9623"/>
        <dbReference type="Rhea" id="RHEA-COMP:9954"/>
        <dbReference type="ChEBI" id="CHEBI:57856"/>
        <dbReference type="ChEBI" id="CHEBI:59789"/>
        <dbReference type="ChEBI" id="CHEBI:78449"/>
        <dbReference type="ChEBI" id="CHEBI:78845"/>
        <dbReference type="EC" id="2.1.1.197"/>
    </reaction>
</comment>
<comment type="caution">
    <text evidence="10">The sequence shown here is derived from an EMBL/GenBank/DDBJ whole genome shotgun (WGS) entry which is preliminary data.</text>
</comment>
<keyword evidence="5 8" id="KW-0808">Transferase</keyword>
<sequence>MGAVTELVNKQAVADAFSRAAISYENAAQLQRDVGEELLSLAAPYLKMHELDGVKNTVVDAGCGTGYFSRHWRAQGNHVIALDLSEGMLTRARELDSADEYVPGDIERLPFADNSIDICFSNLAVQWCNALPRALEEMHRVTRNGGLVIFSTLAEGSLNELAAAWMKVDGRRHVNKFLTPDKIAEACAPYRHEVTFSDHIAEFPDVMSLMRSLKGIGATHIKNGRIGGLGGRERLQLLEKHYVRRDGILPLNYRMVYGILQVEELIPR</sequence>
<dbReference type="Gene3D" id="3.40.50.150">
    <property type="entry name" value="Vaccinia Virus protein VP39"/>
    <property type="match status" value="1"/>
</dbReference>
<keyword evidence="6 8" id="KW-0949">S-adenosyl-L-methionine</keyword>
<name>A0ABX9P6J8_9GAMM</name>
<evidence type="ECO:0000256" key="3">
    <source>
        <dbReference type="ARBA" id="ARBA00012327"/>
    </source>
</evidence>
<feature type="domain" description="Methyltransferase type 11" evidence="9">
    <location>
        <begin position="59"/>
        <end position="150"/>
    </location>
</feature>
<dbReference type="PANTHER" id="PTHR43591">
    <property type="entry name" value="METHYLTRANSFERASE"/>
    <property type="match status" value="1"/>
</dbReference>
<evidence type="ECO:0000256" key="8">
    <source>
        <dbReference type="HAMAP-Rule" id="MF_00835"/>
    </source>
</evidence>
<evidence type="ECO:0000256" key="6">
    <source>
        <dbReference type="ARBA" id="ARBA00022691"/>
    </source>
</evidence>
<dbReference type="InterPro" id="IPR013216">
    <property type="entry name" value="Methyltransf_11"/>
</dbReference>
<evidence type="ECO:0000256" key="7">
    <source>
        <dbReference type="ARBA" id="ARBA00022756"/>
    </source>
</evidence>
<dbReference type="EMBL" id="RAHG01000001">
    <property type="protein sequence ID" value="RJT15782.1"/>
    <property type="molecule type" value="Genomic_DNA"/>
</dbReference>
<comment type="function">
    <text evidence="8">Converts the free carboxyl group of a malonyl-thioester to its methyl ester by transfer of a methyl group from S-adenosyl-L-methionine (SAM). It allows to synthesize pimeloyl-ACP via the fatty acid synthetic pathway.</text>
</comment>
<evidence type="ECO:0000313" key="11">
    <source>
        <dbReference type="Proteomes" id="UP000284119"/>
    </source>
</evidence>
<dbReference type="InterPro" id="IPR029063">
    <property type="entry name" value="SAM-dependent_MTases_sf"/>
</dbReference>
<reference evidence="10 11" key="1">
    <citation type="submission" date="2018-09" db="EMBL/GenBank/DDBJ databases">
        <authorList>
            <person name="Le Fleche-Mateos A."/>
        </authorList>
    </citation>
    <scope>NUCLEOTIDE SEQUENCE [LARGE SCALE GENOMIC DNA]</scope>
    <source>
        <strain evidence="10 11">DSM 30078</strain>
    </source>
</reference>
<dbReference type="NCBIfam" id="TIGR02072">
    <property type="entry name" value="BioC"/>
    <property type="match status" value="1"/>
</dbReference>
<dbReference type="GeneID" id="88080066"/>
<gene>
    <name evidence="8 10" type="primary">bioC</name>
    <name evidence="10" type="ORF">D5396_01265</name>
</gene>
<evidence type="ECO:0000256" key="2">
    <source>
        <dbReference type="ARBA" id="ARBA00004746"/>
    </source>
</evidence>
<evidence type="ECO:0000256" key="5">
    <source>
        <dbReference type="ARBA" id="ARBA00022679"/>
    </source>
</evidence>
<dbReference type="SUPFAM" id="SSF53335">
    <property type="entry name" value="S-adenosyl-L-methionine-dependent methyltransferases"/>
    <property type="match status" value="1"/>
</dbReference>
<dbReference type="Proteomes" id="UP000284119">
    <property type="component" value="Unassembled WGS sequence"/>
</dbReference>
<dbReference type="GO" id="GO:0032259">
    <property type="term" value="P:methylation"/>
    <property type="evidence" value="ECO:0007669"/>
    <property type="project" value="UniProtKB-KW"/>
</dbReference>
<evidence type="ECO:0000256" key="1">
    <source>
        <dbReference type="ARBA" id="ARBA00000852"/>
    </source>
</evidence>
<dbReference type="PANTHER" id="PTHR43591:SF24">
    <property type="entry name" value="2-METHOXY-6-POLYPRENYL-1,4-BENZOQUINOL METHYLASE, MITOCHONDRIAL"/>
    <property type="match status" value="1"/>
</dbReference>